<reference evidence="1" key="1">
    <citation type="submission" date="2014-11" db="EMBL/GenBank/DDBJ databases">
        <authorList>
            <person name="Amaro Gonzalez C."/>
        </authorList>
    </citation>
    <scope>NUCLEOTIDE SEQUENCE</scope>
</reference>
<evidence type="ECO:0000313" key="1">
    <source>
        <dbReference type="EMBL" id="JAH28835.1"/>
    </source>
</evidence>
<reference evidence="1" key="2">
    <citation type="journal article" date="2015" name="Fish Shellfish Immunol.">
        <title>Early steps in the European eel (Anguilla anguilla)-Vibrio vulnificus interaction in the gills: Role of the RtxA13 toxin.</title>
        <authorList>
            <person name="Callol A."/>
            <person name="Pajuelo D."/>
            <person name="Ebbesson L."/>
            <person name="Teles M."/>
            <person name="MacKenzie S."/>
            <person name="Amaro C."/>
        </authorList>
    </citation>
    <scope>NUCLEOTIDE SEQUENCE</scope>
</reference>
<dbReference type="EMBL" id="GBXM01079742">
    <property type="protein sequence ID" value="JAH28835.1"/>
    <property type="molecule type" value="Transcribed_RNA"/>
</dbReference>
<dbReference type="AlphaFoldDB" id="A0A0E9RK72"/>
<proteinExistence type="predicted"/>
<accession>A0A0E9RK72</accession>
<organism evidence="1">
    <name type="scientific">Anguilla anguilla</name>
    <name type="common">European freshwater eel</name>
    <name type="synonym">Muraena anguilla</name>
    <dbReference type="NCBI Taxonomy" id="7936"/>
    <lineage>
        <taxon>Eukaryota</taxon>
        <taxon>Metazoa</taxon>
        <taxon>Chordata</taxon>
        <taxon>Craniata</taxon>
        <taxon>Vertebrata</taxon>
        <taxon>Euteleostomi</taxon>
        <taxon>Actinopterygii</taxon>
        <taxon>Neopterygii</taxon>
        <taxon>Teleostei</taxon>
        <taxon>Anguilliformes</taxon>
        <taxon>Anguillidae</taxon>
        <taxon>Anguilla</taxon>
    </lineage>
</organism>
<name>A0A0E9RK72_ANGAN</name>
<sequence>MSDFSRLHTSDGVCILDVQLIITMAGYFSRKILAKVMEQSKFLKIMEN</sequence>
<protein>
    <submittedName>
        <fullName evidence="1">Uncharacterized protein</fullName>
    </submittedName>
</protein>